<dbReference type="EMBL" id="JPWF01000001">
    <property type="protein sequence ID" value="RCK39616.1"/>
    <property type="molecule type" value="Genomic_DNA"/>
</dbReference>
<dbReference type="AlphaFoldDB" id="A0A367WDU1"/>
<dbReference type="Proteomes" id="UP000253226">
    <property type="component" value="Unassembled WGS sequence"/>
</dbReference>
<reference evidence="1 2" key="1">
    <citation type="submission" date="2014-07" db="EMBL/GenBank/DDBJ databases">
        <title>Draft genome sequence of Thalassospira profundimaris 35.</title>
        <authorList>
            <person name="Lai Q."/>
            <person name="Shao Z."/>
        </authorList>
    </citation>
    <scope>NUCLEOTIDE SEQUENCE [LARGE SCALE GENOMIC DNA]</scope>
    <source>
        <strain evidence="1 2">35</strain>
    </source>
</reference>
<dbReference type="OrthoDB" id="9808310at2"/>
<name>A0A367WDU1_9PROT</name>
<gene>
    <name evidence="1" type="ORF">TH19_00745</name>
</gene>
<dbReference type="Gene3D" id="1.20.1290.10">
    <property type="entry name" value="AhpD-like"/>
    <property type="match status" value="1"/>
</dbReference>
<organism evidence="1 2">
    <name type="scientific">Thalassospira profundimaris</name>
    <dbReference type="NCBI Taxonomy" id="502049"/>
    <lineage>
        <taxon>Bacteria</taxon>
        <taxon>Pseudomonadati</taxon>
        <taxon>Pseudomonadota</taxon>
        <taxon>Alphaproteobacteria</taxon>
        <taxon>Rhodospirillales</taxon>
        <taxon>Thalassospiraceae</taxon>
        <taxon>Thalassospira</taxon>
    </lineage>
</organism>
<evidence type="ECO:0000313" key="2">
    <source>
        <dbReference type="Proteomes" id="UP000253226"/>
    </source>
</evidence>
<accession>A0A367WDU1</accession>
<sequence length="190" mass="21041">MTDFKIHDVASAPADSKPLLETSLKNFGMLPGLHGVMAEAPAVLEGYQVLHDLFQKTSFDADELTVVWLTINVEHACHYCVPAHTAIAHMMNVDSNIISALRDETPLASDKLEALRNFTLAITRQRGNVTQDQLDAFYTAGYSQQQVLEIILGLAQKVMSNYVNHVAETPVDAPFQRFAWEKVSKDQNAA</sequence>
<proteinExistence type="predicted"/>
<dbReference type="SUPFAM" id="SSF69118">
    <property type="entry name" value="AhpD-like"/>
    <property type="match status" value="1"/>
</dbReference>
<evidence type="ECO:0000313" key="1">
    <source>
        <dbReference type="EMBL" id="RCK39616.1"/>
    </source>
</evidence>
<dbReference type="RefSeq" id="WP_114100411.1">
    <property type="nucleotide sequence ID" value="NZ_JPWF01000001.1"/>
</dbReference>
<dbReference type="InterPro" id="IPR029032">
    <property type="entry name" value="AhpD-like"/>
</dbReference>
<dbReference type="PANTHER" id="PTHR35446">
    <property type="entry name" value="SI:CH211-175M2.5"/>
    <property type="match status" value="1"/>
</dbReference>
<protein>
    <submittedName>
        <fullName evidence="1">Carboxymuconolactone decarboxylase</fullName>
    </submittedName>
</protein>
<dbReference type="PANTHER" id="PTHR35446:SF3">
    <property type="entry name" value="CMD DOMAIN-CONTAINING PROTEIN"/>
    <property type="match status" value="1"/>
</dbReference>
<comment type="caution">
    <text evidence="1">The sequence shown here is derived from an EMBL/GenBank/DDBJ whole genome shotgun (WGS) entry which is preliminary data.</text>
</comment>